<comment type="subcellular location">
    <subcellularLocation>
        <location evidence="1">Cell membrane</location>
        <topology evidence="1">Multi-pass membrane protein</topology>
    </subcellularLocation>
</comment>
<feature type="transmembrane region" description="Helical" evidence="7">
    <location>
        <begin position="85"/>
        <end position="103"/>
    </location>
</feature>
<dbReference type="AlphaFoldDB" id="T0GPG0"/>
<keyword evidence="5 7" id="KW-1133">Transmembrane helix</keyword>
<dbReference type="STRING" id="1049789.LEP1GSC050_1193"/>
<keyword evidence="3" id="KW-1003">Cell membrane</keyword>
<dbReference type="InterPro" id="IPR032808">
    <property type="entry name" value="DoxX"/>
</dbReference>
<protein>
    <submittedName>
        <fullName evidence="8">DoxX family protein</fullName>
    </submittedName>
</protein>
<comment type="similarity">
    <text evidence="2">Belongs to the DoxX family.</text>
</comment>
<evidence type="ECO:0000256" key="6">
    <source>
        <dbReference type="ARBA" id="ARBA00023136"/>
    </source>
</evidence>
<dbReference type="GO" id="GO:0005886">
    <property type="term" value="C:plasma membrane"/>
    <property type="evidence" value="ECO:0007669"/>
    <property type="project" value="UniProtKB-SubCell"/>
</dbReference>
<keyword evidence="4 7" id="KW-0812">Transmembrane</keyword>
<accession>T0GPG0</accession>
<comment type="caution">
    <text evidence="8">The sequence shown here is derived from an EMBL/GenBank/DDBJ whole genome shotgun (WGS) entry which is preliminary data.</text>
</comment>
<proteinExistence type="inferred from homology"/>
<dbReference type="EMBL" id="AHMO02000004">
    <property type="protein sequence ID" value="EQA47213.1"/>
    <property type="molecule type" value="Genomic_DNA"/>
</dbReference>
<feature type="transmembrane region" description="Helical" evidence="7">
    <location>
        <begin position="59"/>
        <end position="78"/>
    </location>
</feature>
<dbReference type="InterPro" id="IPR051907">
    <property type="entry name" value="DoxX-like_oxidoreductase"/>
</dbReference>
<dbReference type="Proteomes" id="UP000015454">
    <property type="component" value="Unassembled WGS sequence"/>
</dbReference>
<evidence type="ECO:0000256" key="4">
    <source>
        <dbReference type="ARBA" id="ARBA00022692"/>
    </source>
</evidence>
<keyword evidence="9" id="KW-1185">Reference proteome</keyword>
<reference evidence="8" key="1">
    <citation type="submission" date="2013-05" db="EMBL/GenBank/DDBJ databases">
        <authorList>
            <person name="Harkins D.M."/>
            <person name="Durkin A.S."/>
            <person name="Brinkac L.M."/>
            <person name="Haft D.H."/>
            <person name="Selengut J.D."/>
            <person name="Sanka R."/>
            <person name="DePew J."/>
            <person name="Purushe J."/>
            <person name="Hartskeerl R.A."/>
            <person name="Ahmed A."/>
            <person name="van der Linden H."/>
            <person name="Goris M.G.A."/>
            <person name="Vinetz J.M."/>
            <person name="Sutton G.G."/>
            <person name="Nierman W.C."/>
            <person name="Fouts D.E."/>
        </authorList>
    </citation>
    <scope>NUCLEOTIDE SEQUENCE [LARGE SCALE GENOMIC DNA]</scope>
    <source>
        <strain evidence="8">5399</strain>
    </source>
</reference>
<dbReference type="PANTHER" id="PTHR33452:SF1">
    <property type="entry name" value="INNER MEMBRANE PROTEIN YPHA-RELATED"/>
    <property type="match status" value="1"/>
</dbReference>
<evidence type="ECO:0000256" key="5">
    <source>
        <dbReference type="ARBA" id="ARBA00022989"/>
    </source>
</evidence>
<dbReference type="Pfam" id="PF07681">
    <property type="entry name" value="DoxX"/>
    <property type="match status" value="1"/>
</dbReference>
<name>T0GPG0_9LEPT</name>
<organism evidence="8 9">
    <name type="scientific">Leptospira broomii serovar Hurstbridge str. 5399</name>
    <dbReference type="NCBI Taxonomy" id="1049789"/>
    <lineage>
        <taxon>Bacteria</taxon>
        <taxon>Pseudomonadati</taxon>
        <taxon>Spirochaetota</taxon>
        <taxon>Spirochaetia</taxon>
        <taxon>Leptospirales</taxon>
        <taxon>Leptospiraceae</taxon>
        <taxon>Leptospira</taxon>
    </lineage>
</organism>
<feature type="transmembrane region" description="Helical" evidence="7">
    <location>
        <begin position="20"/>
        <end position="39"/>
    </location>
</feature>
<sequence>MKVLNFFLRIEDTEHPYKIIIRFLVGGVFLWEGIIKFLYTNQGLGRFTKLGFPEPGLVSGLIGGLEIAGGLLLIAGFLTKPIGCLFVIEMIVAMAMTKVPLFFGTSPLASPQVPPIIGIWAVLHEIRSEYAQALGSLFLVLTGPGRNSIDALLKGRAES</sequence>
<evidence type="ECO:0000256" key="1">
    <source>
        <dbReference type="ARBA" id="ARBA00004651"/>
    </source>
</evidence>
<evidence type="ECO:0000313" key="9">
    <source>
        <dbReference type="Proteomes" id="UP000015454"/>
    </source>
</evidence>
<gene>
    <name evidence="8" type="ORF">LEP1GSC050_1193</name>
</gene>
<evidence type="ECO:0000256" key="2">
    <source>
        <dbReference type="ARBA" id="ARBA00006679"/>
    </source>
</evidence>
<keyword evidence="6 7" id="KW-0472">Membrane</keyword>
<evidence type="ECO:0000313" key="8">
    <source>
        <dbReference type="EMBL" id="EQA47213.1"/>
    </source>
</evidence>
<evidence type="ECO:0000256" key="3">
    <source>
        <dbReference type="ARBA" id="ARBA00022475"/>
    </source>
</evidence>
<evidence type="ECO:0000256" key="7">
    <source>
        <dbReference type="SAM" id="Phobius"/>
    </source>
</evidence>
<dbReference type="PANTHER" id="PTHR33452">
    <property type="entry name" value="OXIDOREDUCTASE CATD-RELATED"/>
    <property type="match status" value="1"/>
</dbReference>
<dbReference type="OrthoDB" id="121744at2"/>